<accession>A0A8C1S691</accession>
<organism evidence="1 2">
    <name type="scientific">Cyprinus carpio</name>
    <name type="common">Common carp</name>
    <dbReference type="NCBI Taxonomy" id="7962"/>
    <lineage>
        <taxon>Eukaryota</taxon>
        <taxon>Metazoa</taxon>
        <taxon>Chordata</taxon>
        <taxon>Craniata</taxon>
        <taxon>Vertebrata</taxon>
        <taxon>Euteleostomi</taxon>
        <taxon>Actinopterygii</taxon>
        <taxon>Neopterygii</taxon>
        <taxon>Teleostei</taxon>
        <taxon>Ostariophysi</taxon>
        <taxon>Cypriniformes</taxon>
        <taxon>Cyprinidae</taxon>
        <taxon>Cyprininae</taxon>
        <taxon>Cyprinus</taxon>
    </lineage>
</organism>
<reference evidence="1" key="1">
    <citation type="submission" date="2025-08" db="UniProtKB">
        <authorList>
            <consortium name="Ensembl"/>
        </authorList>
    </citation>
    <scope>IDENTIFICATION</scope>
</reference>
<protein>
    <submittedName>
        <fullName evidence="1">Uncharacterized protein</fullName>
    </submittedName>
</protein>
<dbReference type="Proteomes" id="UP000694700">
    <property type="component" value="Unplaced"/>
</dbReference>
<proteinExistence type="predicted"/>
<evidence type="ECO:0000313" key="2">
    <source>
        <dbReference type="Proteomes" id="UP000694700"/>
    </source>
</evidence>
<evidence type="ECO:0000313" key="1">
    <source>
        <dbReference type="Ensembl" id="ENSCCRP00015003359.1"/>
    </source>
</evidence>
<dbReference type="Ensembl" id="ENSCCRT00015003518.1">
    <property type="protein sequence ID" value="ENSCCRP00015003359.1"/>
    <property type="gene ID" value="ENSCCRG00015002038.1"/>
</dbReference>
<sequence>MQEWWEKNKKMHKILSAYKLFNSSSTVPEFLKTVMDNFPIEPIMVKERLNESWVIEN</sequence>
<name>A0A8C1S691_CYPCA</name>
<dbReference type="AlphaFoldDB" id="A0A8C1S691"/>